<evidence type="ECO:0000256" key="3">
    <source>
        <dbReference type="ARBA" id="ARBA00012663"/>
    </source>
</evidence>
<dbReference type="InterPro" id="IPR015883">
    <property type="entry name" value="Glyco_hydro_20_cat"/>
</dbReference>
<dbReference type="RefSeq" id="WP_089214891.1">
    <property type="nucleotide sequence ID" value="NZ_FZPA01000002.1"/>
</dbReference>
<protein>
    <recommendedName>
        <fullName evidence="3">beta-N-acetylhexosaminidase</fullName>
        <ecNumber evidence="3">3.2.1.52</ecNumber>
    </recommendedName>
    <alternativeName>
        <fullName evidence="6">Beta-N-acetylhexosaminidase</fullName>
    </alternativeName>
    <alternativeName>
        <fullName evidence="7">N-acetyl-beta-glucosaminidase</fullName>
    </alternativeName>
</protein>
<dbReference type="EC" id="3.2.1.52" evidence="3"/>
<dbReference type="PANTHER" id="PTHR22600">
    <property type="entry name" value="BETA-HEXOSAMINIDASE"/>
    <property type="match status" value="1"/>
</dbReference>
<dbReference type="GO" id="GO:0030203">
    <property type="term" value="P:glycosaminoglycan metabolic process"/>
    <property type="evidence" value="ECO:0007669"/>
    <property type="project" value="TreeGrafter"/>
</dbReference>
<keyword evidence="13" id="KW-1185">Reference proteome</keyword>
<evidence type="ECO:0000256" key="5">
    <source>
        <dbReference type="ARBA" id="ARBA00023295"/>
    </source>
</evidence>
<sequence length="761" mass="81674">MALGRSLSCALACLIALPGAGEAQPASATPAAATVSATGQSQEIFPTPRHVEAAKGHLDLTAGIRIVAPPGDAAASRIAGIFGQWTAGRFEPAGGAGAALHLQRADGMAPETYRLDIGPAGARVTASDDRGLFYGLVSFWQLATASEGRSIAAQRIDDGPALGWRGAMLDSARHFQSPRYVRSFIDWMAAHKLNRLHWHLVDDQGWRIEIKAFPKLTGIGAARRPATAPGAPPLPEYRGFYTQAELRDIVSYAADRGIEIVPEIDVPGHALSAIRAYPEWGMGVPVPPGTEADWGVFPWLYNSDAATLAALETILAEVIDIFPGRTIHIGGDEAVKDQWRASSATQARIAALGLKDENALQGRMMSRLARFLEAHGRTAIGWDEILEGDVPQSVAVMSWRGIDGAIEAARKGHDAVLSPSPDLYLDHIQAQHPGDPPGRGGIISLASVLAFEPRPAELSPTERTHILGVQANIWTEHIRTEERTSFMAFPRLSALAEVAWTGHGSKDYPAFLRRLMPQLDRLRPLGLEPSSSAWTPAIAVEPAGARARVALSVQGGLPVQYSVDGGPPLPYNAPFTVDVPAEVAAWALLDGRKLGVGTTRRLTAGGLQRRDSRALETCQHKVDLVLEDDFPAAGPRAAFLIDILEPCWIYRGAMFDKVTDIELGVGQLPFNFQVGKDRDAIHFRTPKTPAGEFEVRLDDCDGPVIATLPLAPAVSNPGVTRLTAPVAPTTGRHDLCLTYTATGPDPLWAIETVDLLQREPR</sequence>
<evidence type="ECO:0000313" key="12">
    <source>
        <dbReference type="EMBL" id="SNS56660.1"/>
    </source>
</evidence>
<comment type="similarity">
    <text evidence="2">Belongs to the glycosyl hydrolase 20 family.</text>
</comment>
<dbReference type="Pfam" id="PF00728">
    <property type="entry name" value="Glyco_hydro_20"/>
    <property type="match status" value="1"/>
</dbReference>
<evidence type="ECO:0000256" key="4">
    <source>
        <dbReference type="ARBA" id="ARBA00022801"/>
    </source>
</evidence>
<evidence type="ECO:0000256" key="2">
    <source>
        <dbReference type="ARBA" id="ARBA00006285"/>
    </source>
</evidence>
<evidence type="ECO:0000256" key="9">
    <source>
        <dbReference type="SAM" id="SignalP"/>
    </source>
</evidence>
<dbReference type="Gene3D" id="3.30.379.10">
    <property type="entry name" value="Chitobiase/beta-hexosaminidase domain 2-like"/>
    <property type="match status" value="1"/>
</dbReference>
<keyword evidence="9" id="KW-0732">Signal</keyword>
<dbReference type="PRINTS" id="PR00738">
    <property type="entry name" value="GLHYDRLASE20"/>
</dbReference>
<dbReference type="OrthoDB" id="9763537at2"/>
<feature type="domain" description="Beta-hexosaminidase bacterial type N-terminal" evidence="11">
    <location>
        <begin position="43"/>
        <end position="158"/>
    </location>
</feature>
<reference evidence="12 13" key="1">
    <citation type="submission" date="2017-06" db="EMBL/GenBank/DDBJ databases">
        <authorList>
            <person name="Kim H.J."/>
            <person name="Triplett B.A."/>
        </authorList>
    </citation>
    <scope>NUCLEOTIDE SEQUENCE [LARGE SCALE GENOMIC DNA]</scope>
    <source>
        <strain evidence="12 13">DS15</strain>
    </source>
</reference>
<dbReference type="InterPro" id="IPR029018">
    <property type="entry name" value="Hex-like_dom2"/>
</dbReference>
<dbReference type="Proteomes" id="UP000198339">
    <property type="component" value="Unassembled WGS sequence"/>
</dbReference>
<dbReference type="InterPro" id="IPR017853">
    <property type="entry name" value="GH"/>
</dbReference>
<name>A0A239FI22_9SPHN</name>
<evidence type="ECO:0000259" key="10">
    <source>
        <dbReference type="Pfam" id="PF00728"/>
    </source>
</evidence>
<dbReference type="SUPFAM" id="SSF55545">
    <property type="entry name" value="beta-N-acetylhexosaminidase-like domain"/>
    <property type="match status" value="1"/>
</dbReference>
<dbReference type="CDD" id="cd04084">
    <property type="entry name" value="CBM6_xylanase-like"/>
    <property type="match status" value="1"/>
</dbReference>
<dbReference type="SUPFAM" id="SSF51445">
    <property type="entry name" value="(Trans)glycosidases"/>
    <property type="match status" value="1"/>
</dbReference>
<dbReference type="CDD" id="cd06563">
    <property type="entry name" value="GH20_chitobiase-like"/>
    <property type="match status" value="1"/>
</dbReference>
<evidence type="ECO:0000259" key="11">
    <source>
        <dbReference type="Pfam" id="PF02838"/>
    </source>
</evidence>
<dbReference type="PANTHER" id="PTHR22600:SF57">
    <property type="entry name" value="BETA-N-ACETYLHEXOSAMINIDASE"/>
    <property type="match status" value="1"/>
</dbReference>
<dbReference type="EMBL" id="FZPA01000002">
    <property type="protein sequence ID" value="SNS56660.1"/>
    <property type="molecule type" value="Genomic_DNA"/>
</dbReference>
<proteinExistence type="inferred from homology"/>
<evidence type="ECO:0000256" key="6">
    <source>
        <dbReference type="ARBA" id="ARBA00030512"/>
    </source>
</evidence>
<feature type="chain" id="PRO_5013212375" description="beta-N-acetylhexosaminidase" evidence="9">
    <location>
        <begin position="29"/>
        <end position="761"/>
    </location>
</feature>
<dbReference type="AlphaFoldDB" id="A0A239FI22"/>
<evidence type="ECO:0000256" key="7">
    <source>
        <dbReference type="ARBA" id="ARBA00033000"/>
    </source>
</evidence>
<dbReference type="InterPro" id="IPR015882">
    <property type="entry name" value="HEX_bac_N"/>
</dbReference>
<feature type="signal peptide" evidence="9">
    <location>
        <begin position="1"/>
        <end position="28"/>
    </location>
</feature>
<feature type="active site" description="Proton donor" evidence="8">
    <location>
        <position position="333"/>
    </location>
</feature>
<dbReference type="Gene3D" id="2.60.120.260">
    <property type="entry name" value="Galactose-binding domain-like"/>
    <property type="match status" value="1"/>
</dbReference>
<accession>A0A239FI22</accession>
<evidence type="ECO:0000256" key="1">
    <source>
        <dbReference type="ARBA" id="ARBA00001231"/>
    </source>
</evidence>
<keyword evidence="4" id="KW-0378">Hydrolase</keyword>
<keyword evidence="5" id="KW-0326">Glycosidase</keyword>
<comment type="catalytic activity">
    <reaction evidence="1">
        <text>Hydrolysis of terminal non-reducing N-acetyl-D-hexosamine residues in N-acetyl-beta-D-hexosaminides.</text>
        <dbReference type="EC" id="3.2.1.52"/>
    </reaction>
</comment>
<dbReference type="Pfam" id="PF02838">
    <property type="entry name" value="Glyco_hydro_20b"/>
    <property type="match status" value="1"/>
</dbReference>
<feature type="domain" description="Glycoside hydrolase family 20 catalytic" evidence="10">
    <location>
        <begin position="164"/>
        <end position="502"/>
    </location>
</feature>
<evidence type="ECO:0000313" key="13">
    <source>
        <dbReference type="Proteomes" id="UP000198339"/>
    </source>
</evidence>
<evidence type="ECO:0000256" key="8">
    <source>
        <dbReference type="PIRSR" id="PIRSR625705-1"/>
    </source>
</evidence>
<dbReference type="GO" id="GO:0004563">
    <property type="term" value="F:beta-N-acetylhexosaminidase activity"/>
    <property type="evidence" value="ECO:0007669"/>
    <property type="project" value="UniProtKB-EC"/>
</dbReference>
<gene>
    <name evidence="12" type="ORF">SAMN06295955_10296</name>
</gene>
<dbReference type="GO" id="GO:0016020">
    <property type="term" value="C:membrane"/>
    <property type="evidence" value="ECO:0007669"/>
    <property type="project" value="TreeGrafter"/>
</dbReference>
<organism evidence="12 13">
    <name type="scientific">Sphingopyxis indica</name>
    <dbReference type="NCBI Taxonomy" id="436663"/>
    <lineage>
        <taxon>Bacteria</taxon>
        <taxon>Pseudomonadati</taxon>
        <taxon>Pseudomonadota</taxon>
        <taxon>Alphaproteobacteria</taxon>
        <taxon>Sphingomonadales</taxon>
        <taxon>Sphingomonadaceae</taxon>
        <taxon>Sphingopyxis</taxon>
    </lineage>
</organism>
<dbReference type="GO" id="GO:0005975">
    <property type="term" value="P:carbohydrate metabolic process"/>
    <property type="evidence" value="ECO:0007669"/>
    <property type="project" value="InterPro"/>
</dbReference>
<dbReference type="Gene3D" id="3.20.20.80">
    <property type="entry name" value="Glycosidases"/>
    <property type="match status" value="1"/>
</dbReference>
<dbReference type="InterPro" id="IPR025705">
    <property type="entry name" value="Beta_hexosaminidase_sua/sub"/>
</dbReference>